<evidence type="ECO:0000313" key="2">
    <source>
        <dbReference type="Proteomes" id="UP000790377"/>
    </source>
</evidence>
<comment type="caution">
    <text evidence="1">The sequence shown here is derived from an EMBL/GenBank/DDBJ whole genome shotgun (WGS) entry which is preliminary data.</text>
</comment>
<gene>
    <name evidence="1" type="ORF">BJ138DRAFT_1051931</name>
</gene>
<dbReference type="EMBL" id="MU267589">
    <property type="protein sequence ID" value="KAH7916647.1"/>
    <property type="molecule type" value="Genomic_DNA"/>
</dbReference>
<accession>A0ACB8ATQ2</accession>
<sequence>MAYRSDDSDEEGEGIINRRFVLCSSLKTFEVEELTTHCPHCLRFFALCCLHPEKICHHFRMVFTDGACSRNGQADACSGMGIAMGLDGEGEDQWALPIDDTVDPDGKRTSQRAELLAASEGLRRICEEDREGLAKDFDKNRRNARRHGEDLRPTCLIIATDSQYVVKGMTEWLPHWKANGWRTSRGGRPSNIDLFQKLDAEVDANERRHHVEIGFWHVNREHNQLADKLAKQGARVASQNSTVVERTGLAFEIL</sequence>
<organism evidence="1 2">
    <name type="scientific">Hygrophoropsis aurantiaca</name>
    <dbReference type="NCBI Taxonomy" id="72124"/>
    <lineage>
        <taxon>Eukaryota</taxon>
        <taxon>Fungi</taxon>
        <taxon>Dikarya</taxon>
        <taxon>Basidiomycota</taxon>
        <taxon>Agaricomycotina</taxon>
        <taxon>Agaricomycetes</taxon>
        <taxon>Agaricomycetidae</taxon>
        <taxon>Boletales</taxon>
        <taxon>Coniophorineae</taxon>
        <taxon>Hygrophoropsidaceae</taxon>
        <taxon>Hygrophoropsis</taxon>
    </lineage>
</organism>
<reference evidence="1" key="1">
    <citation type="journal article" date="2021" name="New Phytol.">
        <title>Evolutionary innovations through gain and loss of genes in the ectomycorrhizal Boletales.</title>
        <authorList>
            <person name="Wu G."/>
            <person name="Miyauchi S."/>
            <person name="Morin E."/>
            <person name="Kuo A."/>
            <person name="Drula E."/>
            <person name="Varga T."/>
            <person name="Kohler A."/>
            <person name="Feng B."/>
            <person name="Cao Y."/>
            <person name="Lipzen A."/>
            <person name="Daum C."/>
            <person name="Hundley H."/>
            <person name="Pangilinan J."/>
            <person name="Johnson J."/>
            <person name="Barry K."/>
            <person name="LaButti K."/>
            <person name="Ng V."/>
            <person name="Ahrendt S."/>
            <person name="Min B."/>
            <person name="Choi I.G."/>
            <person name="Park H."/>
            <person name="Plett J.M."/>
            <person name="Magnuson J."/>
            <person name="Spatafora J.W."/>
            <person name="Nagy L.G."/>
            <person name="Henrissat B."/>
            <person name="Grigoriev I.V."/>
            <person name="Yang Z.L."/>
            <person name="Xu J."/>
            <person name="Martin F.M."/>
        </authorList>
    </citation>
    <scope>NUCLEOTIDE SEQUENCE</scope>
    <source>
        <strain evidence="1">ATCC 28755</strain>
    </source>
</reference>
<proteinExistence type="predicted"/>
<evidence type="ECO:0000313" key="1">
    <source>
        <dbReference type="EMBL" id="KAH7916647.1"/>
    </source>
</evidence>
<dbReference type="Proteomes" id="UP000790377">
    <property type="component" value="Unassembled WGS sequence"/>
</dbReference>
<keyword evidence="2" id="KW-1185">Reference proteome</keyword>
<name>A0ACB8ATQ2_9AGAM</name>
<protein>
    <submittedName>
        <fullName evidence="1">Ribonuclease H-like domain-containing protein</fullName>
    </submittedName>
</protein>